<evidence type="ECO:0000259" key="7">
    <source>
        <dbReference type="Pfam" id="PF00441"/>
    </source>
</evidence>
<keyword evidence="11" id="KW-1185">Reference proteome</keyword>
<dbReference type="InterPro" id="IPR046373">
    <property type="entry name" value="Acyl-CoA_Oxase/DH_mid-dom_sf"/>
</dbReference>
<dbReference type="InterPro" id="IPR009100">
    <property type="entry name" value="AcylCoA_DH/oxidase_NM_dom_sf"/>
</dbReference>
<keyword evidence="3 6" id="KW-0285">Flavoprotein</keyword>
<evidence type="ECO:0000256" key="5">
    <source>
        <dbReference type="ARBA" id="ARBA00023002"/>
    </source>
</evidence>
<evidence type="ECO:0000256" key="2">
    <source>
        <dbReference type="ARBA" id="ARBA00009347"/>
    </source>
</evidence>
<dbReference type="Gene3D" id="2.40.110.10">
    <property type="entry name" value="Butyryl-CoA Dehydrogenase, subunit A, domain 2"/>
    <property type="match status" value="1"/>
</dbReference>
<evidence type="ECO:0000313" key="10">
    <source>
        <dbReference type="EMBL" id="UUP15477.1"/>
    </source>
</evidence>
<reference evidence="10 11" key="1">
    <citation type="submission" date="2022-08" db="EMBL/GenBank/DDBJ databases">
        <title>novel species in genus Aeromicrobium.</title>
        <authorList>
            <person name="Ye L."/>
        </authorList>
    </citation>
    <scope>NUCLEOTIDE SEQUENCE [LARGE SCALE GENOMIC DNA]</scope>
    <source>
        <strain evidence="11">zg-Y1379</strain>
    </source>
</reference>
<dbReference type="InterPro" id="IPR036250">
    <property type="entry name" value="AcylCo_DH-like_C"/>
</dbReference>
<dbReference type="Pfam" id="PF02770">
    <property type="entry name" value="Acyl-CoA_dh_M"/>
    <property type="match status" value="1"/>
</dbReference>
<comment type="similarity">
    <text evidence="2 6">Belongs to the acyl-CoA dehydrogenase family.</text>
</comment>
<evidence type="ECO:0000256" key="3">
    <source>
        <dbReference type="ARBA" id="ARBA00022630"/>
    </source>
</evidence>
<proteinExistence type="inferred from homology"/>
<dbReference type="InterPro" id="IPR006091">
    <property type="entry name" value="Acyl-CoA_Oxase/DH_mid-dom"/>
</dbReference>
<dbReference type="EMBL" id="CP102173">
    <property type="protein sequence ID" value="UUP15477.1"/>
    <property type="molecule type" value="Genomic_DNA"/>
</dbReference>
<dbReference type="InterPro" id="IPR009075">
    <property type="entry name" value="AcylCo_DH/oxidase_C"/>
</dbReference>
<feature type="domain" description="Acyl-CoA oxidase/dehydrogenase middle" evidence="8">
    <location>
        <begin position="121"/>
        <end position="216"/>
    </location>
</feature>
<organism evidence="10 11">
    <name type="scientific">Aeromicrobium wangtongii</name>
    <dbReference type="NCBI Taxonomy" id="2969247"/>
    <lineage>
        <taxon>Bacteria</taxon>
        <taxon>Bacillati</taxon>
        <taxon>Actinomycetota</taxon>
        <taxon>Actinomycetes</taxon>
        <taxon>Propionibacteriales</taxon>
        <taxon>Nocardioidaceae</taxon>
        <taxon>Aeromicrobium</taxon>
    </lineage>
</organism>
<dbReference type="SUPFAM" id="SSF47203">
    <property type="entry name" value="Acyl-CoA dehydrogenase C-terminal domain-like"/>
    <property type="match status" value="1"/>
</dbReference>
<evidence type="ECO:0000256" key="1">
    <source>
        <dbReference type="ARBA" id="ARBA00001974"/>
    </source>
</evidence>
<dbReference type="RefSeq" id="WP_232398326.1">
    <property type="nucleotide sequence ID" value="NZ_CP102173.1"/>
</dbReference>
<gene>
    <name evidence="10" type="ORF">NQV15_03855</name>
</gene>
<evidence type="ECO:0000259" key="8">
    <source>
        <dbReference type="Pfam" id="PF02770"/>
    </source>
</evidence>
<dbReference type="InterPro" id="IPR013786">
    <property type="entry name" value="AcylCoA_DH/ox_N"/>
</dbReference>
<dbReference type="Pfam" id="PF02771">
    <property type="entry name" value="Acyl-CoA_dh_N"/>
    <property type="match status" value="1"/>
</dbReference>
<comment type="cofactor">
    <cofactor evidence="1 6">
        <name>FAD</name>
        <dbReference type="ChEBI" id="CHEBI:57692"/>
    </cofactor>
</comment>
<dbReference type="Gene3D" id="1.10.540.10">
    <property type="entry name" value="Acyl-CoA dehydrogenase/oxidase, N-terminal domain"/>
    <property type="match status" value="1"/>
</dbReference>
<dbReference type="InterPro" id="IPR037069">
    <property type="entry name" value="AcylCoA_DH/ox_N_sf"/>
</dbReference>
<name>A0ABY5MFE6_9ACTN</name>
<feature type="domain" description="Acyl-CoA dehydrogenase/oxidase N-terminal" evidence="9">
    <location>
        <begin position="6"/>
        <end position="117"/>
    </location>
</feature>
<accession>A0ABY5MFE6</accession>
<evidence type="ECO:0000259" key="9">
    <source>
        <dbReference type="Pfam" id="PF02771"/>
    </source>
</evidence>
<evidence type="ECO:0000313" key="11">
    <source>
        <dbReference type="Proteomes" id="UP001316184"/>
    </source>
</evidence>
<dbReference type="Gene3D" id="1.20.140.10">
    <property type="entry name" value="Butyryl-CoA Dehydrogenase, subunit A, domain 3"/>
    <property type="match status" value="1"/>
</dbReference>
<keyword evidence="4 6" id="KW-0274">FAD</keyword>
<keyword evidence="5 6" id="KW-0560">Oxidoreductase</keyword>
<evidence type="ECO:0000256" key="4">
    <source>
        <dbReference type="ARBA" id="ARBA00022827"/>
    </source>
</evidence>
<dbReference type="Proteomes" id="UP001316184">
    <property type="component" value="Chromosome"/>
</dbReference>
<dbReference type="PANTHER" id="PTHR43292">
    <property type="entry name" value="ACYL-COA DEHYDROGENASE"/>
    <property type="match status" value="1"/>
</dbReference>
<evidence type="ECO:0000256" key="6">
    <source>
        <dbReference type="RuleBase" id="RU362125"/>
    </source>
</evidence>
<feature type="domain" description="Acyl-CoA dehydrogenase/oxidase C-terminal" evidence="7">
    <location>
        <begin position="228"/>
        <end position="377"/>
    </location>
</feature>
<dbReference type="Pfam" id="PF00441">
    <property type="entry name" value="Acyl-CoA_dh_1"/>
    <property type="match status" value="1"/>
</dbReference>
<sequence length="380" mass="42113">MQTEAGELRTKLRAMIDERLPADFVGSFTGDSKDLATAEDFCRQLAEDKLLCMAWPEAYGGQDAGPWLQTIVREEMWAHFEPRGAQYMGVNWVGPVIMRHGTEEQKSEHLPRISAGEVIWCQGFSEPEAGSDLSGLRTTATPDGDGYRINGQKVWTSYASIAGWCFLLARTERNPADLRSGITVFLVKTDSPGFSVRPLDSLVGHMHLNEVFFSDVYVPASQVLGEVGQGWRIVMEVLAYERLGIARYSKCDRLLAEVRTHLGEEWNDVPSGLRERWVRALVRTRQSRLLAYRVVAAQAAGHVDPADVAAYRIAVTVLDQEVSEILTEIVGPKALSPGLTESKLVRAVEDHWRYALAGTVSSGTIEMQRRALARAILAPA</sequence>
<dbReference type="InterPro" id="IPR052161">
    <property type="entry name" value="Mycobact_Acyl-CoA_DH"/>
</dbReference>
<protein>
    <submittedName>
        <fullName evidence="10">Acyl-CoA dehydrogenase family protein</fullName>
    </submittedName>
</protein>
<dbReference type="PANTHER" id="PTHR43292:SF3">
    <property type="entry name" value="ACYL-COA DEHYDROGENASE FADE29"/>
    <property type="match status" value="1"/>
</dbReference>
<dbReference type="SUPFAM" id="SSF56645">
    <property type="entry name" value="Acyl-CoA dehydrogenase NM domain-like"/>
    <property type="match status" value="1"/>
</dbReference>